<keyword evidence="7" id="KW-0808">Transferase</keyword>
<keyword evidence="13 18" id="KW-0067">ATP-binding</keyword>
<evidence type="ECO:0000256" key="15">
    <source>
        <dbReference type="ARBA" id="ARBA00023136"/>
    </source>
</evidence>
<feature type="signal peptide" evidence="21">
    <location>
        <begin position="1"/>
        <end position="26"/>
    </location>
</feature>
<evidence type="ECO:0000256" key="4">
    <source>
        <dbReference type="ARBA" id="ARBA00012513"/>
    </source>
</evidence>
<comment type="similarity">
    <text evidence="3">In the C-terminal section; belongs to the protein kinase superfamily. Ser/Thr protein kinase family.</text>
</comment>
<evidence type="ECO:0000256" key="13">
    <source>
        <dbReference type="ARBA" id="ARBA00022840"/>
    </source>
</evidence>
<dbReference type="CDD" id="cd14066">
    <property type="entry name" value="STKc_IRAK"/>
    <property type="match status" value="1"/>
</dbReference>
<keyword evidence="17" id="KW-0325">Glycoprotein</keyword>
<dbReference type="PROSITE" id="PS00107">
    <property type="entry name" value="PROTEIN_KINASE_ATP"/>
    <property type="match status" value="1"/>
</dbReference>
<keyword evidence="5" id="KW-1003">Cell membrane</keyword>
<dbReference type="FunFam" id="3.30.200.20:FF:000810">
    <property type="entry name" value="L-type lectin-domain containing receptor kinase S.6"/>
    <property type="match status" value="1"/>
</dbReference>
<keyword evidence="9 21" id="KW-0732">Signal</keyword>
<feature type="domain" description="Protein kinase" evidence="22">
    <location>
        <begin position="362"/>
        <end position="640"/>
    </location>
</feature>
<comment type="caution">
    <text evidence="23">The sequence shown here is derived from an EMBL/GenBank/DDBJ whole genome shotgun (WGS) entry which is preliminary data.</text>
</comment>
<dbReference type="Gene3D" id="3.30.200.20">
    <property type="entry name" value="Phosphorylase Kinase, domain 1"/>
    <property type="match status" value="1"/>
</dbReference>
<dbReference type="Gene3D" id="1.10.510.10">
    <property type="entry name" value="Transferase(Phosphotransferase) domain 1"/>
    <property type="match status" value="1"/>
</dbReference>
<dbReference type="EMBL" id="NQVE01000098">
    <property type="protein sequence ID" value="RAL48125.1"/>
    <property type="molecule type" value="Genomic_DNA"/>
</dbReference>
<keyword evidence="6" id="KW-0723">Serine/threonine-protein kinase</keyword>
<keyword evidence="15 20" id="KW-0472">Membrane</keyword>
<comment type="subcellular location">
    <subcellularLocation>
        <location evidence="1">Cell membrane</location>
        <topology evidence="1">Single-pass type I membrane protein</topology>
    </subcellularLocation>
</comment>
<keyword evidence="16" id="KW-0675">Receptor</keyword>
<dbReference type="GO" id="GO:0005886">
    <property type="term" value="C:plasma membrane"/>
    <property type="evidence" value="ECO:0007669"/>
    <property type="project" value="UniProtKB-SubCell"/>
</dbReference>
<dbReference type="InterPro" id="IPR011009">
    <property type="entry name" value="Kinase-like_dom_sf"/>
</dbReference>
<dbReference type="InterPro" id="IPR019825">
    <property type="entry name" value="Lectin_legB_Mn/Ca_BS"/>
</dbReference>
<dbReference type="CDD" id="cd06899">
    <property type="entry name" value="lectin_legume_LecRK_Arcelin_ConA"/>
    <property type="match status" value="1"/>
</dbReference>
<evidence type="ECO:0000256" key="16">
    <source>
        <dbReference type="ARBA" id="ARBA00023170"/>
    </source>
</evidence>
<dbReference type="PROSITE" id="PS00108">
    <property type="entry name" value="PROTEIN_KINASE_ST"/>
    <property type="match status" value="1"/>
</dbReference>
<dbReference type="InterPro" id="IPR001220">
    <property type="entry name" value="Legume_lectin_dom"/>
</dbReference>
<evidence type="ECO:0000256" key="21">
    <source>
        <dbReference type="SAM" id="SignalP"/>
    </source>
</evidence>
<dbReference type="Gene3D" id="2.60.120.200">
    <property type="match status" value="1"/>
</dbReference>
<keyword evidence="10" id="KW-0430">Lectin</keyword>
<evidence type="ECO:0000256" key="3">
    <source>
        <dbReference type="ARBA" id="ARBA00010217"/>
    </source>
</evidence>
<reference evidence="23 24" key="1">
    <citation type="submission" date="2018-06" db="EMBL/GenBank/DDBJ databases">
        <title>The Genome of Cuscuta australis (Dodder) Provides Insight into the Evolution of Plant Parasitism.</title>
        <authorList>
            <person name="Liu H."/>
        </authorList>
    </citation>
    <scope>NUCLEOTIDE SEQUENCE [LARGE SCALE GENOMIC DNA]</scope>
    <source>
        <strain evidence="24">cv. Yunnan</strain>
        <tissue evidence="23">Vines</tissue>
    </source>
</reference>
<dbReference type="GO" id="GO:0030246">
    <property type="term" value="F:carbohydrate binding"/>
    <property type="evidence" value="ECO:0007669"/>
    <property type="project" value="UniProtKB-KW"/>
</dbReference>
<keyword evidence="14 20" id="KW-1133">Transmembrane helix</keyword>
<organism evidence="23 24">
    <name type="scientific">Cuscuta australis</name>
    <dbReference type="NCBI Taxonomy" id="267555"/>
    <lineage>
        <taxon>Eukaryota</taxon>
        <taxon>Viridiplantae</taxon>
        <taxon>Streptophyta</taxon>
        <taxon>Embryophyta</taxon>
        <taxon>Tracheophyta</taxon>
        <taxon>Spermatophyta</taxon>
        <taxon>Magnoliopsida</taxon>
        <taxon>eudicotyledons</taxon>
        <taxon>Gunneridae</taxon>
        <taxon>Pentapetalae</taxon>
        <taxon>asterids</taxon>
        <taxon>lamiids</taxon>
        <taxon>Solanales</taxon>
        <taxon>Convolvulaceae</taxon>
        <taxon>Cuscuteae</taxon>
        <taxon>Cuscuta</taxon>
        <taxon>Cuscuta subgen. Grammica</taxon>
        <taxon>Cuscuta sect. Cleistogrammica</taxon>
    </lineage>
</organism>
<dbReference type="GO" id="GO:0005524">
    <property type="term" value="F:ATP binding"/>
    <property type="evidence" value="ECO:0007669"/>
    <property type="project" value="UniProtKB-UniRule"/>
</dbReference>
<feature type="chain" id="PRO_5016344892" description="non-specific serine/threonine protein kinase" evidence="21">
    <location>
        <begin position="27"/>
        <end position="690"/>
    </location>
</feature>
<dbReference type="Pfam" id="PF00139">
    <property type="entry name" value="Lectin_legB"/>
    <property type="match status" value="1"/>
</dbReference>
<dbReference type="Proteomes" id="UP000249390">
    <property type="component" value="Unassembled WGS sequence"/>
</dbReference>
<dbReference type="InterPro" id="IPR050528">
    <property type="entry name" value="L-type_Lectin-RKs"/>
</dbReference>
<proteinExistence type="inferred from homology"/>
<dbReference type="FunFam" id="1.10.510.10:FF:000342">
    <property type="entry name" value="L-type lectin-domain containing receptor kinase VIII.1"/>
    <property type="match status" value="1"/>
</dbReference>
<gene>
    <name evidence="23" type="ORF">DM860_005549</name>
</gene>
<dbReference type="InterPro" id="IPR017441">
    <property type="entry name" value="Protein_kinase_ATP_BS"/>
</dbReference>
<accession>A0A328DR25</accession>
<evidence type="ECO:0000256" key="8">
    <source>
        <dbReference type="ARBA" id="ARBA00022692"/>
    </source>
</evidence>
<evidence type="ECO:0000256" key="6">
    <source>
        <dbReference type="ARBA" id="ARBA00022527"/>
    </source>
</evidence>
<evidence type="ECO:0000256" key="14">
    <source>
        <dbReference type="ARBA" id="ARBA00022989"/>
    </source>
</evidence>
<name>A0A328DR25_9ASTE</name>
<dbReference type="InterPro" id="IPR013320">
    <property type="entry name" value="ConA-like_dom_sf"/>
</dbReference>
<feature type="region of interest" description="Disordered" evidence="19">
    <location>
        <begin position="670"/>
        <end position="690"/>
    </location>
</feature>
<evidence type="ECO:0000256" key="19">
    <source>
        <dbReference type="SAM" id="MobiDB-lite"/>
    </source>
</evidence>
<evidence type="ECO:0000256" key="20">
    <source>
        <dbReference type="SAM" id="Phobius"/>
    </source>
</evidence>
<evidence type="ECO:0000259" key="22">
    <source>
        <dbReference type="PROSITE" id="PS50011"/>
    </source>
</evidence>
<evidence type="ECO:0000256" key="7">
    <source>
        <dbReference type="ARBA" id="ARBA00022679"/>
    </source>
</evidence>
<evidence type="ECO:0000256" key="10">
    <source>
        <dbReference type="ARBA" id="ARBA00022734"/>
    </source>
</evidence>
<evidence type="ECO:0000256" key="18">
    <source>
        <dbReference type="PROSITE-ProRule" id="PRU10141"/>
    </source>
</evidence>
<feature type="transmembrane region" description="Helical" evidence="20">
    <location>
        <begin position="296"/>
        <end position="322"/>
    </location>
</feature>
<protein>
    <recommendedName>
        <fullName evidence="4">non-specific serine/threonine protein kinase</fullName>
        <ecNumber evidence="4">2.7.11.1</ecNumber>
    </recommendedName>
</protein>
<feature type="compositionally biased region" description="Polar residues" evidence="19">
    <location>
        <begin position="677"/>
        <end position="690"/>
    </location>
</feature>
<dbReference type="SUPFAM" id="SSF49899">
    <property type="entry name" value="Concanavalin A-like lectins/glucanases"/>
    <property type="match status" value="1"/>
</dbReference>
<evidence type="ECO:0000256" key="1">
    <source>
        <dbReference type="ARBA" id="ARBA00004251"/>
    </source>
</evidence>
<dbReference type="EC" id="2.7.11.1" evidence="4"/>
<dbReference type="GO" id="GO:0002229">
    <property type="term" value="P:defense response to oomycetes"/>
    <property type="evidence" value="ECO:0007669"/>
    <property type="project" value="UniProtKB-ARBA"/>
</dbReference>
<evidence type="ECO:0000256" key="9">
    <source>
        <dbReference type="ARBA" id="ARBA00022729"/>
    </source>
</evidence>
<dbReference type="InterPro" id="IPR008271">
    <property type="entry name" value="Ser/Thr_kinase_AS"/>
</dbReference>
<dbReference type="GO" id="GO:0004674">
    <property type="term" value="F:protein serine/threonine kinase activity"/>
    <property type="evidence" value="ECO:0007669"/>
    <property type="project" value="UniProtKB-KW"/>
</dbReference>
<evidence type="ECO:0000256" key="11">
    <source>
        <dbReference type="ARBA" id="ARBA00022741"/>
    </source>
</evidence>
<evidence type="ECO:0000256" key="17">
    <source>
        <dbReference type="ARBA" id="ARBA00023180"/>
    </source>
</evidence>
<evidence type="ECO:0000256" key="2">
    <source>
        <dbReference type="ARBA" id="ARBA00008536"/>
    </source>
</evidence>
<dbReference type="InterPro" id="IPR000719">
    <property type="entry name" value="Prot_kinase_dom"/>
</dbReference>
<evidence type="ECO:0000256" key="5">
    <source>
        <dbReference type="ARBA" id="ARBA00022475"/>
    </source>
</evidence>
<dbReference type="SUPFAM" id="SSF56112">
    <property type="entry name" value="Protein kinase-like (PK-like)"/>
    <property type="match status" value="1"/>
</dbReference>
<dbReference type="AlphaFoldDB" id="A0A328DR25"/>
<dbReference type="PROSITE" id="PS50011">
    <property type="entry name" value="PROTEIN_KINASE_DOM"/>
    <property type="match status" value="1"/>
</dbReference>
<keyword evidence="12" id="KW-0418">Kinase</keyword>
<keyword evidence="11 18" id="KW-0547">Nucleotide-binding</keyword>
<evidence type="ECO:0000256" key="12">
    <source>
        <dbReference type="ARBA" id="ARBA00022777"/>
    </source>
</evidence>
<evidence type="ECO:0000313" key="24">
    <source>
        <dbReference type="Proteomes" id="UP000249390"/>
    </source>
</evidence>
<feature type="binding site" evidence="18">
    <location>
        <position position="390"/>
    </location>
    <ligand>
        <name>ATP</name>
        <dbReference type="ChEBI" id="CHEBI:30616"/>
    </ligand>
</feature>
<keyword evidence="8 20" id="KW-0812">Transmembrane</keyword>
<dbReference type="Pfam" id="PF00069">
    <property type="entry name" value="Pkinase"/>
    <property type="match status" value="1"/>
</dbReference>
<evidence type="ECO:0000313" key="23">
    <source>
        <dbReference type="EMBL" id="RAL48125.1"/>
    </source>
</evidence>
<dbReference type="PROSITE" id="PS00307">
    <property type="entry name" value="LECTIN_LEGUME_BETA"/>
    <property type="match status" value="1"/>
</dbReference>
<sequence length="690" mass="76125">MRSSPSHLTWVLLFFFSITTLPAMLAADAADPFSPSTSNITLMGDAYFSNGAIALTHGLNCTTPPDAALSGVGRAFYATPFRFLDSVTNSAVSFYCSFSFTITPYCSFGDGLALLITANTAAFSSFDGFMGLPSSDNTFLAVEFDTSFDPFLEDLNDNHVGIDLNGVKSMASVDVVPRGVDLKSGREMTAWIQYIDQERAMKVWVGYNSEIRPPDPILESQIDLSHEFKEYMHVGFAAANGKGSSAVHSIQHWKFKTFEFLASSTSEPMNTIDESDCLMCIPRSSGPHTKKSFNPFIAYGIPSTAAALILLSAIAASVWVFLKRNKNGAGREETQVKMCRYQGNRVPQRLSLEEIKSATEGFNQERIVGEGASAVVYEGSIPARGPVAVKRFTQGSKIYPSHIPFYTEFASMVGCLRHKNLIQLQGWCCERNELVLVYEFMANGSLDKLLYTNAAPGFLTWQRRLNVIHGVASALVYLHEECENKIIHRDVKSCNIMLDSDFNPKLGDFGLAEVFDKCRARDVTVPAGTMGYIAPEYAFSGVPTVKTDVYSFGVVVLEVASGRRPVDENGVVITDWVWDLWEKGRIGEAADPRMSGRYDREEVERVVMVGLSCVHPDHERRPTMREAARMLKGEDPVPILPSRKPTIRIQSTLPEGCADIMNPPQPAIDEDGEPWSTPRTHFSCKNGTHG</sequence>
<dbReference type="SMART" id="SM00220">
    <property type="entry name" value="S_TKc"/>
    <property type="match status" value="1"/>
</dbReference>
<dbReference type="PANTHER" id="PTHR27007">
    <property type="match status" value="1"/>
</dbReference>
<comment type="similarity">
    <text evidence="2">In the N-terminal section; belongs to the leguminous lectin family.</text>
</comment>
<keyword evidence="24" id="KW-1185">Reference proteome</keyword>